<feature type="transmembrane region" description="Helical" evidence="1">
    <location>
        <begin position="27"/>
        <end position="45"/>
    </location>
</feature>
<gene>
    <name evidence="2" type="ORF">BST44_25670</name>
</gene>
<dbReference type="EMBL" id="MVIJ01000062">
    <property type="protein sequence ID" value="ORB69403.1"/>
    <property type="molecule type" value="Genomic_DNA"/>
</dbReference>
<evidence type="ECO:0000313" key="2">
    <source>
        <dbReference type="EMBL" id="ORB69403.1"/>
    </source>
</evidence>
<comment type="caution">
    <text evidence="2">The sequence shown here is derived from an EMBL/GenBank/DDBJ whole genome shotgun (WGS) entry which is preliminary data.</text>
</comment>
<feature type="transmembrane region" description="Helical" evidence="1">
    <location>
        <begin position="65"/>
        <end position="87"/>
    </location>
</feature>
<keyword evidence="3" id="KW-1185">Reference proteome</keyword>
<evidence type="ECO:0008006" key="4">
    <source>
        <dbReference type="Google" id="ProtNLM"/>
    </source>
</evidence>
<dbReference type="AlphaFoldDB" id="A0A1X0K2N3"/>
<feature type="transmembrane region" description="Helical" evidence="1">
    <location>
        <begin position="135"/>
        <end position="151"/>
    </location>
</feature>
<protein>
    <recommendedName>
        <fullName evidence="4">DoxX family protein</fullName>
    </recommendedName>
</protein>
<keyword evidence="1" id="KW-0472">Membrane</keyword>
<proteinExistence type="predicted"/>
<organism evidence="2 3">
    <name type="scientific">Mycobacterium scrofulaceum</name>
    <dbReference type="NCBI Taxonomy" id="1783"/>
    <lineage>
        <taxon>Bacteria</taxon>
        <taxon>Bacillati</taxon>
        <taxon>Actinomycetota</taxon>
        <taxon>Actinomycetes</taxon>
        <taxon>Mycobacteriales</taxon>
        <taxon>Mycobacteriaceae</taxon>
        <taxon>Mycobacterium</taxon>
    </lineage>
</organism>
<keyword evidence="1" id="KW-0812">Transmembrane</keyword>
<accession>A0A1X0K2N3</accession>
<dbReference type="OrthoDB" id="4731268at2"/>
<evidence type="ECO:0000313" key="3">
    <source>
        <dbReference type="Proteomes" id="UP000192601"/>
    </source>
</evidence>
<reference evidence="2 3" key="1">
    <citation type="submission" date="2017-02" db="EMBL/GenBank/DDBJ databases">
        <title>The new phylogeny of genus Mycobacterium.</title>
        <authorList>
            <person name="Tortoli E."/>
            <person name="Trovato A."/>
            <person name="Cirillo D.M."/>
        </authorList>
    </citation>
    <scope>NUCLEOTIDE SEQUENCE [LARGE SCALE GENOMIC DNA]</scope>
    <source>
        <strain evidence="2 3">DSM 43992</strain>
    </source>
</reference>
<sequence>MQPAPGVGQPARDEIVKPTPDDKILKYNSMFLGTAMFSFGFLKFFEPFRTWFAIQITKSGLPRFSIPMAIAGEMSIGLGLLSAPYLGRCGGSKLYGPIVSAASAALIANMGGATYVHLHPDVPADVLPLKIKPPVIPLLFMSLAAVNLFRLRRDNKRRS</sequence>
<dbReference type="RefSeq" id="WP_083179742.1">
    <property type="nucleotide sequence ID" value="NZ_MVIJ01000062.1"/>
</dbReference>
<dbReference type="STRING" id="1783.BST44_25670"/>
<name>A0A1X0K2N3_MYCSC</name>
<keyword evidence="1" id="KW-1133">Transmembrane helix</keyword>
<feature type="transmembrane region" description="Helical" evidence="1">
    <location>
        <begin position="94"/>
        <end position="115"/>
    </location>
</feature>
<evidence type="ECO:0000256" key="1">
    <source>
        <dbReference type="SAM" id="Phobius"/>
    </source>
</evidence>
<dbReference type="Proteomes" id="UP000192601">
    <property type="component" value="Unassembled WGS sequence"/>
</dbReference>